<comment type="caution">
    <text evidence="20">The sequence shown here is derived from an EMBL/GenBank/DDBJ whole genome shotgun (WGS) entry which is preliminary data.</text>
</comment>
<keyword evidence="21" id="KW-1185">Reference proteome</keyword>
<keyword evidence="8 15" id="KW-0067">ATP-binding</keyword>
<evidence type="ECO:0000256" key="2">
    <source>
        <dbReference type="ARBA" id="ARBA00022722"/>
    </source>
</evidence>
<dbReference type="InterPro" id="IPR011604">
    <property type="entry name" value="PDDEXK-like_dom_sf"/>
</dbReference>
<evidence type="ECO:0000256" key="8">
    <source>
        <dbReference type="ARBA" id="ARBA00022840"/>
    </source>
</evidence>
<dbReference type="Pfam" id="PF12705">
    <property type="entry name" value="PDDEXK_1"/>
    <property type="match status" value="1"/>
</dbReference>
<dbReference type="GO" id="GO:0003677">
    <property type="term" value="F:DNA binding"/>
    <property type="evidence" value="ECO:0007669"/>
    <property type="project" value="UniProtKB-KW"/>
</dbReference>
<keyword evidence="10" id="KW-0234">DNA repair</keyword>
<dbReference type="EMBL" id="JACHWJ010000001">
    <property type="protein sequence ID" value="MBB2957052.1"/>
    <property type="molecule type" value="Genomic_DNA"/>
</dbReference>
<dbReference type="GO" id="GO:0005829">
    <property type="term" value="C:cytosol"/>
    <property type="evidence" value="ECO:0007669"/>
    <property type="project" value="TreeGrafter"/>
</dbReference>
<dbReference type="CDD" id="cd17932">
    <property type="entry name" value="DEXQc_UvrD"/>
    <property type="match status" value="1"/>
</dbReference>
<protein>
    <recommendedName>
        <fullName evidence="13">DNA 3'-5' helicase</fullName>
        <ecNumber evidence="13">5.6.2.4</ecNumber>
    </recommendedName>
</protein>
<keyword evidence="9" id="KW-0238">DNA-binding</keyword>
<evidence type="ECO:0000259" key="19">
    <source>
        <dbReference type="PROSITE" id="PS51217"/>
    </source>
</evidence>
<dbReference type="Pfam" id="PF13361">
    <property type="entry name" value="UvrD_C"/>
    <property type="match status" value="1"/>
</dbReference>
<evidence type="ECO:0000256" key="7">
    <source>
        <dbReference type="ARBA" id="ARBA00022839"/>
    </source>
</evidence>
<keyword evidence="6 15" id="KW-0347">Helicase</keyword>
<evidence type="ECO:0000256" key="13">
    <source>
        <dbReference type="ARBA" id="ARBA00034808"/>
    </source>
</evidence>
<comment type="catalytic activity">
    <reaction evidence="12">
        <text>Couples ATP hydrolysis with the unwinding of duplex DNA by translocating in the 3'-5' direction.</text>
        <dbReference type="EC" id="5.6.2.4"/>
    </reaction>
</comment>
<dbReference type="Pfam" id="PF00580">
    <property type="entry name" value="UvrD-helicase"/>
    <property type="match status" value="1"/>
</dbReference>
<comment type="similarity">
    <text evidence="1">Belongs to the helicase family. UvrD subfamily.</text>
</comment>
<dbReference type="EC" id="5.6.2.4" evidence="13"/>
<dbReference type="InterPro" id="IPR027417">
    <property type="entry name" value="P-loop_NTPase"/>
</dbReference>
<evidence type="ECO:0000313" key="21">
    <source>
        <dbReference type="Proteomes" id="UP000545286"/>
    </source>
</evidence>
<evidence type="ECO:0000256" key="4">
    <source>
        <dbReference type="ARBA" id="ARBA00022763"/>
    </source>
</evidence>
<dbReference type="PROSITE" id="PS51217">
    <property type="entry name" value="UVRD_HELICASE_CTER"/>
    <property type="match status" value="1"/>
</dbReference>
<dbReference type="PROSITE" id="PS51198">
    <property type="entry name" value="UVRD_HELICASE_ATP_BIND"/>
    <property type="match status" value="1"/>
</dbReference>
<proteinExistence type="inferred from homology"/>
<dbReference type="InterPro" id="IPR011335">
    <property type="entry name" value="Restrct_endonuc-II-like"/>
</dbReference>
<keyword evidence="5 15" id="KW-0378">Hydrolase</keyword>
<evidence type="ECO:0000256" key="11">
    <source>
        <dbReference type="ARBA" id="ARBA00023235"/>
    </source>
</evidence>
<dbReference type="InterPro" id="IPR000212">
    <property type="entry name" value="DNA_helicase_UvrD/REP"/>
</dbReference>
<feature type="coiled-coil region" evidence="16">
    <location>
        <begin position="735"/>
        <end position="763"/>
    </location>
</feature>
<organism evidence="20 21">
    <name type="scientific">Pseudoclavibacter helvolus</name>
    <dbReference type="NCBI Taxonomy" id="255205"/>
    <lineage>
        <taxon>Bacteria</taxon>
        <taxon>Bacillati</taxon>
        <taxon>Actinomycetota</taxon>
        <taxon>Actinomycetes</taxon>
        <taxon>Micrococcales</taxon>
        <taxon>Microbacteriaceae</taxon>
        <taxon>Pseudoclavibacter</taxon>
    </lineage>
</organism>
<dbReference type="RefSeq" id="WP_183623579.1">
    <property type="nucleotide sequence ID" value="NZ_JACHWJ010000001.1"/>
</dbReference>
<keyword evidence="3 15" id="KW-0547">Nucleotide-binding</keyword>
<dbReference type="GO" id="GO:0004527">
    <property type="term" value="F:exonuclease activity"/>
    <property type="evidence" value="ECO:0007669"/>
    <property type="project" value="UniProtKB-KW"/>
</dbReference>
<dbReference type="GO" id="GO:0000725">
    <property type="term" value="P:recombinational repair"/>
    <property type="evidence" value="ECO:0007669"/>
    <property type="project" value="TreeGrafter"/>
</dbReference>
<dbReference type="GO" id="GO:0043138">
    <property type="term" value="F:3'-5' DNA helicase activity"/>
    <property type="evidence" value="ECO:0007669"/>
    <property type="project" value="UniProtKB-EC"/>
</dbReference>
<dbReference type="PANTHER" id="PTHR11070:SF55">
    <property type="entry name" value="DNA 3'-5' HELICASE"/>
    <property type="match status" value="1"/>
</dbReference>
<dbReference type="SUPFAM" id="SSF52980">
    <property type="entry name" value="Restriction endonuclease-like"/>
    <property type="match status" value="1"/>
</dbReference>
<feature type="domain" description="UvrD-like helicase C-terminal" evidence="19">
    <location>
        <begin position="358"/>
        <end position="685"/>
    </location>
</feature>
<evidence type="ECO:0000256" key="14">
    <source>
        <dbReference type="ARBA" id="ARBA00048988"/>
    </source>
</evidence>
<dbReference type="InterPro" id="IPR014017">
    <property type="entry name" value="DNA_helicase_UvrD-like_C"/>
</dbReference>
<keyword evidence="4" id="KW-0227">DNA damage</keyword>
<evidence type="ECO:0000256" key="1">
    <source>
        <dbReference type="ARBA" id="ARBA00009922"/>
    </source>
</evidence>
<keyword evidence="7" id="KW-0269">Exonuclease</keyword>
<name>A0A7W4UM95_9MICO</name>
<evidence type="ECO:0000256" key="9">
    <source>
        <dbReference type="ARBA" id="ARBA00023125"/>
    </source>
</evidence>
<dbReference type="InterPro" id="IPR014016">
    <property type="entry name" value="UvrD-like_ATP-bd"/>
</dbReference>
<dbReference type="GO" id="GO:0005524">
    <property type="term" value="F:ATP binding"/>
    <property type="evidence" value="ECO:0007669"/>
    <property type="project" value="UniProtKB-UniRule"/>
</dbReference>
<evidence type="ECO:0000256" key="6">
    <source>
        <dbReference type="ARBA" id="ARBA00022806"/>
    </source>
</evidence>
<keyword evidence="16" id="KW-0175">Coiled coil</keyword>
<evidence type="ECO:0000256" key="15">
    <source>
        <dbReference type="PROSITE-ProRule" id="PRU00560"/>
    </source>
</evidence>
<dbReference type="GO" id="GO:0033202">
    <property type="term" value="C:DNA helicase complex"/>
    <property type="evidence" value="ECO:0007669"/>
    <property type="project" value="TreeGrafter"/>
</dbReference>
<dbReference type="Gene3D" id="3.40.50.300">
    <property type="entry name" value="P-loop containing nucleotide triphosphate hydrolases"/>
    <property type="match status" value="3"/>
</dbReference>
<sequence length="1101" mass="119745">MTHSWPAGAVTHGDIALALADNDPSRMLEPTAEQRLVIEAPPVPSLVMAGAGSGKTQTMVQRIVWLVAAQGVHPTEILGLTFTRKAAGELRDRVQLALARLRSEGLVGGDEFATPEVSTYNSFANRVFSENALLIGQEPDARIVDEMTAFALMRNVVLASDDTRLSSLDLQLSAITNLALNVARAMRDNQLSAAACNAFVAEFRRVGDLPGRGKANTPSKPVVDAVATLNELPIFVALAERYQLEKRKRGLIEFSDQVTFAAEICATTPAVVEELRIRHRFVILDEYQDTSVGQTRLLGTIFGDHPVLAVGDPKQSIYGWRGASPGNMRRFHGDFRSRIVPPAEEPTFQLSISWRNDAKILDAANEVASRLPEASDPGVTQLGKRPGAGDGQVSLSFPETLDEEADAVAAWMRERIVIEGERTPPSGAVLLRARKLLPLFSAALTRAGVPNRVIGLGGLLSAPEVVDLRCAMRVAHDSTAGNELIRLLVGAKFQFGLADVKAIHDVSRSLANRDVTMESLADEVRASKRELATGDDEVPLQEALDFLAARIDAGKRGAGKKRDEPDTWLTGLSVEALRRIPHVSNLIGELRRNVGLPITNFVDATISIMGLDLEVTANPGNIARIGNLDAFAEAAAAFASAEPDAGLGAFLDWVEIAAGDDSLAPVQEQAEPGVVQLLSIHGSKGLEWDFVAVPRSVEGEMPSTSRDGLGWIKRGVIPYELLLDAHDRPELPWRGAETQKELADLMLELKEQIKERNDAEERRLAYVAYTRARHELLISGSYWSAIHKSARKVSAFVDELAAAGIIDVPPENTLESAPASLAADSVAWPHRPFSQARLERVEELAAAVERARRDGALPAGSLEKRIDLLLRERAERGVVGGIQLPARFAASKFKDLVTDPAEIAAQLRRPMPQKPFRQTRIGTMFHAWVEAHYAAPTVGGDLLGMAELFGTEDSELSGLADASSADFTELERLQDAFLDTPWPHRTPILVEQTIEFRLGERTVVCKIDAVFEHNGRVEVVDWKTGRVPSGESARWERQLQLALYTLAYSEHTGVPPEQIDAVLVYIREGEEIRVPEVTGRAELERLLAEAEAALSAASPSA</sequence>
<dbReference type="SUPFAM" id="SSF52540">
    <property type="entry name" value="P-loop containing nucleoside triphosphate hydrolases"/>
    <property type="match status" value="1"/>
</dbReference>
<dbReference type="Gene3D" id="3.90.320.10">
    <property type="match status" value="1"/>
</dbReference>
<keyword evidence="2" id="KW-0540">Nuclease</keyword>
<evidence type="ECO:0000256" key="5">
    <source>
        <dbReference type="ARBA" id="ARBA00022801"/>
    </source>
</evidence>
<keyword evidence="11" id="KW-0413">Isomerase</keyword>
<dbReference type="PANTHER" id="PTHR11070">
    <property type="entry name" value="UVRD / RECB / PCRA DNA HELICASE FAMILY MEMBER"/>
    <property type="match status" value="1"/>
</dbReference>
<feature type="domain" description="UvrD-like helicase ATP-binding" evidence="18">
    <location>
        <begin position="28"/>
        <end position="357"/>
    </location>
</feature>
<dbReference type="Gene3D" id="1.10.486.10">
    <property type="entry name" value="PCRA, domain 4"/>
    <property type="match status" value="1"/>
</dbReference>
<evidence type="ECO:0000259" key="18">
    <source>
        <dbReference type="PROSITE" id="PS51198"/>
    </source>
</evidence>
<dbReference type="Proteomes" id="UP000545286">
    <property type="component" value="Unassembled WGS sequence"/>
</dbReference>
<accession>A0A7W4UM95</accession>
<evidence type="ECO:0000256" key="3">
    <source>
        <dbReference type="ARBA" id="ARBA00022741"/>
    </source>
</evidence>
<feature type="region of interest" description="Disordered" evidence="17">
    <location>
        <begin position="372"/>
        <end position="392"/>
    </location>
</feature>
<dbReference type="Gene3D" id="1.10.10.160">
    <property type="match status" value="1"/>
</dbReference>
<gene>
    <name evidence="20" type="ORF">FHX72_001164</name>
</gene>
<evidence type="ECO:0000313" key="20">
    <source>
        <dbReference type="EMBL" id="MBB2957052.1"/>
    </source>
</evidence>
<evidence type="ECO:0000256" key="16">
    <source>
        <dbReference type="SAM" id="Coils"/>
    </source>
</evidence>
<feature type="binding site" evidence="15">
    <location>
        <begin position="49"/>
        <end position="56"/>
    </location>
    <ligand>
        <name>ATP</name>
        <dbReference type="ChEBI" id="CHEBI:30616"/>
    </ligand>
</feature>
<evidence type="ECO:0000256" key="17">
    <source>
        <dbReference type="SAM" id="MobiDB-lite"/>
    </source>
</evidence>
<dbReference type="AlphaFoldDB" id="A0A7W4UM95"/>
<comment type="catalytic activity">
    <reaction evidence="14">
        <text>ATP + H2O = ADP + phosphate + H(+)</text>
        <dbReference type="Rhea" id="RHEA:13065"/>
        <dbReference type="ChEBI" id="CHEBI:15377"/>
        <dbReference type="ChEBI" id="CHEBI:15378"/>
        <dbReference type="ChEBI" id="CHEBI:30616"/>
        <dbReference type="ChEBI" id="CHEBI:43474"/>
        <dbReference type="ChEBI" id="CHEBI:456216"/>
        <dbReference type="EC" id="5.6.2.4"/>
    </reaction>
</comment>
<reference evidence="20 21" key="1">
    <citation type="submission" date="2020-08" db="EMBL/GenBank/DDBJ databases">
        <title>Sequencing the genomes of 1000 actinobacteria strains.</title>
        <authorList>
            <person name="Klenk H.-P."/>
        </authorList>
    </citation>
    <scope>NUCLEOTIDE SEQUENCE [LARGE SCALE GENOMIC DNA]</scope>
    <source>
        <strain evidence="20 21">DSM 20419</strain>
    </source>
</reference>
<evidence type="ECO:0000256" key="10">
    <source>
        <dbReference type="ARBA" id="ARBA00023204"/>
    </source>
</evidence>
<dbReference type="InterPro" id="IPR038726">
    <property type="entry name" value="PDDEXK_AddAB-type"/>
</dbReference>
<dbReference type="InterPro" id="IPR013986">
    <property type="entry name" value="DExx_box_DNA_helicase_dom_sf"/>
</dbReference>
<evidence type="ECO:0000256" key="12">
    <source>
        <dbReference type="ARBA" id="ARBA00034617"/>
    </source>
</evidence>